<evidence type="ECO:0000256" key="5">
    <source>
        <dbReference type="ARBA" id="ARBA00023136"/>
    </source>
</evidence>
<feature type="transmembrane region" description="Helical" evidence="6">
    <location>
        <begin position="104"/>
        <end position="125"/>
    </location>
</feature>
<evidence type="ECO:0000313" key="9">
    <source>
        <dbReference type="Proteomes" id="UP000326570"/>
    </source>
</evidence>
<dbReference type="GO" id="GO:0005886">
    <property type="term" value="C:plasma membrane"/>
    <property type="evidence" value="ECO:0007669"/>
    <property type="project" value="UniProtKB-SubCell"/>
</dbReference>
<dbReference type="InterPro" id="IPR015414">
    <property type="entry name" value="TMEM64"/>
</dbReference>
<dbReference type="InterPro" id="IPR032816">
    <property type="entry name" value="VTT_dom"/>
</dbReference>
<comment type="caution">
    <text evidence="8">The sequence shown here is derived from an EMBL/GenBank/DDBJ whole genome shotgun (WGS) entry which is preliminary data.</text>
</comment>
<dbReference type="PANTHER" id="PTHR12677">
    <property type="entry name" value="GOLGI APPARATUS MEMBRANE PROTEIN TVP38-RELATED"/>
    <property type="match status" value="1"/>
</dbReference>
<evidence type="ECO:0000256" key="6">
    <source>
        <dbReference type="RuleBase" id="RU366058"/>
    </source>
</evidence>
<comment type="similarity">
    <text evidence="6">Belongs to the TVP38/TMEM64 family.</text>
</comment>
<sequence length="241" mass="26973">MRHLKPEKEEKSGKLPLYLTLGIVLSILAAYFFWPAFGETVREGWEVLLSGDQERISDWVMQFGFWGPFFIILFMVLQMFLFVVNVMLLIIVAVLAYGPVWGSLLSLSGIIIASVIGYFIGKVWGSKVVHKFIGRKSSAKVEAAIARYGIWAVIIARVSPFLSNDAISFIAGAGNMPFLKYMGATIAGITPLIAFIAFLGNDLEQLKTGLIWVSVVSILGFIIYYFYDRNKRKKAGKIEKR</sequence>
<dbReference type="Pfam" id="PF09335">
    <property type="entry name" value="VTT_dom"/>
    <property type="match status" value="1"/>
</dbReference>
<keyword evidence="9" id="KW-1185">Reference proteome</keyword>
<evidence type="ECO:0000256" key="2">
    <source>
        <dbReference type="ARBA" id="ARBA00022475"/>
    </source>
</evidence>
<evidence type="ECO:0000259" key="7">
    <source>
        <dbReference type="Pfam" id="PF09335"/>
    </source>
</evidence>
<keyword evidence="3 6" id="KW-0812">Transmembrane</keyword>
<keyword evidence="5 6" id="KW-0472">Membrane</keyword>
<evidence type="ECO:0000256" key="3">
    <source>
        <dbReference type="ARBA" id="ARBA00022692"/>
    </source>
</evidence>
<evidence type="ECO:0000313" key="8">
    <source>
        <dbReference type="EMBL" id="KAA9331991.1"/>
    </source>
</evidence>
<keyword evidence="2 6" id="KW-1003">Cell membrane</keyword>
<reference evidence="8 9" key="1">
    <citation type="submission" date="2019-09" db="EMBL/GenBank/DDBJ databases">
        <title>Genome sequence of Adhaeribacter sp. M2.</title>
        <authorList>
            <person name="Srinivasan S."/>
        </authorList>
    </citation>
    <scope>NUCLEOTIDE SEQUENCE [LARGE SCALE GENOMIC DNA]</scope>
    <source>
        <strain evidence="8 9">M2</strain>
    </source>
</reference>
<comment type="subcellular location">
    <subcellularLocation>
        <location evidence="1 6">Cell membrane</location>
        <topology evidence="1 6">Multi-pass membrane protein</topology>
    </subcellularLocation>
</comment>
<feature type="transmembrane region" description="Helical" evidence="6">
    <location>
        <begin position="69"/>
        <end position="97"/>
    </location>
</feature>
<feature type="transmembrane region" description="Helical" evidence="6">
    <location>
        <begin position="178"/>
        <end position="198"/>
    </location>
</feature>
<evidence type="ECO:0000256" key="1">
    <source>
        <dbReference type="ARBA" id="ARBA00004651"/>
    </source>
</evidence>
<proteinExistence type="inferred from homology"/>
<dbReference type="Proteomes" id="UP000326570">
    <property type="component" value="Unassembled WGS sequence"/>
</dbReference>
<feature type="transmembrane region" description="Helical" evidence="6">
    <location>
        <begin position="15"/>
        <end position="34"/>
    </location>
</feature>
<name>A0A5N1IPU7_9BACT</name>
<dbReference type="PANTHER" id="PTHR12677:SF59">
    <property type="entry name" value="GOLGI APPARATUS MEMBRANE PROTEIN TVP38-RELATED"/>
    <property type="match status" value="1"/>
</dbReference>
<protein>
    <recommendedName>
        <fullName evidence="6">TVP38/TMEM64 family membrane protein</fullName>
    </recommendedName>
</protein>
<organism evidence="8 9">
    <name type="scientific">Adhaeribacter soli</name>
    <dbReference type="NCBI Taxonomy" id="2607655"/>
    <lineage>
        <taxon>Bacteria</taxon>
        <taxon>Pseudomonadati</taxon>
        <taxon>Bacteroidota</taxon>
        <taxon>Cytophagia</taxon>
        <taxon>Cytophagales</taxon>
        <taxon>Hymenobacteraceae</taxon>
        <taxon>Adhaeribacter</taxon>
    </lineage>
</organism>
<feature type="domain" description="VTT" evidence="7">
    <location>
        <begin position="87"/>
        <end position="201"/>
    </location>
</feature>
<gene>
    <name evidence="8" type="ORF">F0P94_14450</name>
</gene>
<dbReference type="EMBL" id="VTWT01000007">
    <property type="protein sequence ID" value="KAA9331991.1"/>
    <property type="molecule type" value="Genomic_DNA"/>
</dbReference>
<evidence type="ECO:0000256" key="4">
    <source>
        <dbReference type="ARBA" id="ARBA00022989"/>
    </source>
</evidence>
<feature type="transmembrane region" description="Helical" evidence="6">
    <location>
        <begin position="210"/>
        <end position="227"/>
    </location>
</feature>
<dbReference type="AlphaFoldDB" id="A0A5N1IPU7"/>
<accession>A0A5N1IPU7</accession>
<keyword evidence="4 6" id="KW-1133">Transmembrane helix</keyword>